<name>A0A922HEY6_DERFA</name>
<reference evidence="2" key="2">
    <citation type="journal article" date="2022" name="Res Sq">
        <title>Comparative Genomics Reveals Insights into the Divergent Evolution of Astigmatic Mites and Household Pest Adaptations.</title>
        <authorList>
            <person name="Xiong Q."/>
            <person name="Wan A.T.-Y."/>
            <person name="Liu X.-Y."/>
            <person name="Fung C.S.-H."/>
            <person name="Xiao X."/>
            <person name="Malainual N."/>
            <person name="Hou J."/>
            <person name="Wang L."/>
            <person name="Wang M."/>
            <person name="Yang K."/>
            <person name="Cui Y."/>
            <person name="Leung E."/>
            <person name="Nong W."/>
            <person name="Shin S.-K."/>
            <person name="Au S."/>
            <person name="Jeong K.Y."/>
            <person name="Chew F.T."/>
            <person name="Hui J."/>
            <person name="Leung T.F."/>
            <person name="Tungtrongchitr A."/>
            <person name="Zhong N."/>
            <person name="Liu Z."/>
            <person name="Tsui S."/>
        </authorList>
    </citation>
    <scope>NUCLEOTIDE SEQUENCE</scope>
    <source>
        <strain evidence="2">Derf</strain>
        <tissue evidence="2">Whole organism</tissue>
    </source>
</reference>
<feature type="region of interest" description="Disordered" evidence="1">
    <location>
        <begin position="1"/>
        <end position="21"/>
    </location>
</feature>
<comment type="caution">
    <text evidence="2">The sequence shown here is derived from an EMBL/GenBank/DDBJ whole genome shotgun (WGS) entry which is preliminary data.</text>
</comment>
<accession>A0A922HEY6</accession>
<dbReference type="Proteomes" id="UP000790347">
    <property type="component" value="Unassembled WGS sequence"/>
</dbReference>
<sequence length="81" mass="9814">MINSQLKNEEINKQTKCEKSRKKIPEHEFYRLVNSVKFCKTKLQIREEEMTRELFKNQLKLNLLLKYENNLLALFINSLII</sequence>
<protein>
    <submittedName>
        <fullName evidence="2">Uncharacterized protein</fullName>
    </submittedName>
</protein>
<keyword evidence="3" id="KW-1185">Reference proteome</keyword>
<organism evidence="2 3">
    <name type="scientific">Dermatophagoides farinae</name>
    <name type="common">American house dust mite</name>
    <dbReference type="NCBI Taxonomy" id="6954"/>
    <lineage>
        <taxon>Eukaryota</taxon>
        <taxon>Metazoa</taxon>
        <taxon>Ecdysozoa</taxon>
        <taxon>Arthropoda</taxon>
        <taxon>Chelicerata</taxon>
        <taxon>Arachnida</taxon>
        <taxon>Acari</taxon>
        <taxon>Acariformes</taxon>
        <taxon>Sarcoptiformes</taxon>
        <taxon>Astigmata</taxon>
        <taxon>Psoroptidia</taxon>
        <taxon>Analgoidea</taxon>
        <taxon>Pyroglyphidae</taxon>
        <taxon>Dermatophagoidinae</taxon>
        <taxon>Dermatophagoides</taxon>
    </lineage>
</organism>
<evidence type="ECO:0000313" key="2">
    <source>
        <dbReference type="EMBL" id="KAH9490522.1"/>
    </source>
</evidence>
<dbReference type="EMBL" id="ASGP02000010">
    <property type="protein sequence ID" value="KAH9490522.1"/>
    <property type="molecule type" value="Genomic_DNA"/>
</dbReference>
<evidence type="ECO:0000313" key="3">
    <source>
        <dbReference type="Proteomes" id="UP000790347"/>
    </source>
</evidence>
<reference evidence="2" key="1">
    <citation type="submission" date="2013-05" db="EMBL/GenBank/DDBJ databases">
        <authorList>
            <person name="Yim A.K.Y."/>
            <person name="Chan T.F."/>
            <person name="Ji K.M."/>
            <person name="Liu X.Y."/>
            <person name="Zhou J.W."/>
            <person name="Li R.Q."/>
            <person name="Yang K.Y."/>
            <person name="Li J."/>
            <person name="Li M."/>
            <person name="Law P.T.W."/>
            <person name="Wu Y.L."/>
            <person name="Cai Z.L."/>
            <person name="Qin H."/>
            <person name="Bao Y."/>
            <person name="Leung R.K.K."/>
            <person name="Ng P.K.S."/>
            <person name="Zou J."/>
            <person name="Zhong X.J."/>
            <person name="Ran P.X."/>
            <person name="Zhong N.S."/>
            <person name="Liu Z.G."/>
            <person name="Tsui S.K.W."/>
        </authorList>
    </citation>
    <scope>NUCLEOTIDE SEQUENCE</scope>
    <source>
        <strain evidence="2">Derf</strain>
        <tissue evidence="2">Whole organism</tissue>
    </source>
</reference>
<evidence type="ECO:0000256" key="1">
    <source>
        <dbReference type="SAM" id="MobiDB-lite"/>
    </source>
</evidence>
<feature type="compositionally biased region" description="Basic and acidic residues" evidence="1">
    <location>
        <begin position="7"/>
        <end position="21"/>
    </location>
</feature>
<dbReference type="AlphaFoldDB" id="A0A922HEY6"/>
<proteinExistence type="predicted"/>
<gene>
    <name evidence="2" type="ORF">DERF_016720</name>
</gene>